<protein>
    <recommendedName>
        <fullName evidence="3">Methyltransferase</fullName>
    </recommendedName>
</protein>
<dbReference type="NCBIfam" id="NF041278">
    <property type="entry name" value="CmcJ_NvfI_EfuI"/>
    <property type="match status" value="1"/>
</dbReference>
<dbReference type="Proteomes" id="UP001064106">
    <property type="component" value="Unassembled WGS sequence"/>
</dbReference>
<accession>A0ABT2R0K6</accession>
<dbReference type="PANTHER" id="PTHR34598:SF3">
    <property type="entry name" value="OXIDOREDUCTASE AN1597"/>
    <property type="match status" value="1"/>
</dbReference>
<proteinExistence type="predicted"/>
<evidence type="ECO:0000313" key="2">
    <source>
        <dbReference type="Proteomes" id="UP001064106"/>
    </source>
</evidence>
<organism evidence="1 2">
    <name type="scientific">Alloalcanivorax balearicus MACL04</name>
    <dbReference type="NCBI Taxonomy" id="1177182"/>
    <lineage>
        <taxon>Bacteria</taxon>
        <taxon>Pseudomonadati</taxon>
        <taxon>Pseudomonadota</taxon>
        <taxon>Gammaproteobacteria</taxon>
        <taxon>Oceanospirillales</taxon>
        <taxon>Alcanivoracaceae</taxon>
        <taxon>Alloalcanivorax</taxon>
    </lineage>
</organism>
<dbReference type="EMBL" id="ARXS01000014">
    <property type="protein sequence ID" value="MCU5783291.1"/>
    <property type="molecule type" value="Genomic_DNA"/>
</dbReference>
<keyword evidence="2" id="KW-1185">Reference proteome</keyword>
<name>A0ABT2R0K6_9GAMM</name>
<comment type="caution">
    <text evidence="1">The sequence shown here is derived from an EMBL/GenBank/DDBJ whole genome shotgun (WGS) entry which is preliminary data.</text>
</comment>
<dbReference type="PANTHER" id="PTHR34598">
    <property type="entry name" value="BLL6449 PROTEIN"/>
    <property type="match status" value="1"/>
</dbReference>
<evidence type="ECO:0000313" key="1">
    <source>
        <dbReference type="EMBL" id="MCU5783291.1"/>
    </source>
</evidence>
<reference evidence="1" key="1">
    <citation type="submission" date="2012-09" db="EMBL/GenBank/DDBJ databases">
        <title>Genome Sequence of alkane-degrading Bacterium Alcanivorax balearicus MACL04.</title>
        <authorList>
            <person name="Lai Q."/>
            <person name="Shao Z."/>
        </authorList>
    </citation>
    <scope>NUCLEOTIDE SEQUENCE</scope>
    <source>
        <strain evidence="1">MACL04</strain>
    </source>
</reference>
<sequence length="293" mass="33110">MEAQRMNHLSSSFARHEAAMRAHLSFHVPGAERPRHYMYQPEDGSPQDSGQYEIRAMTILDARRADFEPELDRQGFRLLRTDTAVPNQVDDGDWVAATYYPPMAEMARRATGADRALVFDHQARRREPGQITAGFGRQGDGSRPGAVGRLHNDYSEASGRARVAAVLARQGERMSPHSRYAIVNLWRPLRGPVLDAPLALCDASTLSVLDLNPAEVRYRERAGEIYLTRHTARQRWYYYPAMTPDEVLIFKQYDTQLSGTARFTPHGAFDPLALPADVAPRHSIELRVLLIHH</sequence>
<dbReference type="InterPro" id="IPR044053">
    <property type="entry name" value="AsaB-like"/>
</dbReference>
<gene>
    <name evidence="1" type="ORF">MA04_02591</name>
</gene>
<evidence type="ECO:0008006" key="3">
    <source>
        <dbReference type="Google" id="ProtNLM"/>
    </source>
</evidence>